<evidence type="ECO:0000256" key="1">
    <source>
        <dbReference type="ARBA" id="ARBA00001974"/>
    </source>
</evidence>
<name>A0A9X1VNY8_9FLAO</name>
<dbReference type="SUPFAM" id="SSF51905">
    <property type="entry name" value="FAD/NAD(P)-binding domain"/>
    <property type="match status" value="1"/>
</dbReference>
<gene>
    <name evidence="6" type="ORF">MC378_12870</name>
</gene>
<dbReference type="RefSeq" id="WP_242179174.1">
    <property type="nucleotide sequence ID" value="NZ_JAKQYM010000010.1"/>
</dbReference>
<sequence length="381" mass="43518">MMYTIIGAGIGGLSTALAFEAKGIPYQIFEKAPALNEVGAGIWLAPNALQVLEDLQVLEEVKEKGNAIDRITIGKPDLSPLSDIQQDIFKDKYGFTTISIHRAALQKLLFDKIPKDKIFLNKGFQSFKELKSGKIEITFNDTSKTETNFLIGADGINSKVRNQLFPDSRRRYSGQTCWRGVVDLKLDEKYAHRGFELWGNQIRFGISEVAKDKVYWFAVILSAENSEDDKRFVKEKLQSLFFDFHPLVLKLISETPVHQILKNDINDLKPLPNWYKGNICLIGDAGHATTPNMGQGGAQAIEDAYYLSNLINENTGKNVFKLFQEQRHKKVKTVVNQSWSTGKMAHWKYGKRMRNFILKNMPKKIIEKKMFEMYHIDKFQN</sequence>
<accession>A0A9X1VNY8</accession>
<dbReference type="PRINTS" id="PR00420">
    <property type="entry name" value="RNGMNOXGNASE"/>
</dbReference>
<reference evidence="6" key="1">
    <citation type="submission" date="2022-02" db="EMBL/GenBank/DDBJ databases">
        <title>Polaribacter sp. MSW13, isolated from seawater.</title>
        <authorList>
            <person name="Kristyanto S."/>
            <person name="Jung J."/>
            <person name="Jeon C.O."/>
        </authorList>
    </citation>
    <scope>NUCLEOTIDE SEQUENCE</scope>
    <source>
        <strain evidence="6">MSW13</strain>
    </source>
</reference>
<evidence type="ECO:0000256" key="3">
    <source>
        <dbReference type="ARBA" id="ARBA00022827"/>
    </source>
</evidence>
<comment type="cofactor">
    <cofactor evidence="1">
        <name>FAD</name>
        <dbReference type="ChEBI" id="CHEBI:57692"/>
    </cofactor>
</comment>
<dbReference type="GO" id="GO:0071949">
    <property type="term" value="F:FAD binding"/>
    <property type="evidence" value="ECO:0007669"/>
    <property type="project" value="InterPro"/>
</dbReference>
<dbReference type="EMBL" id="JAKQYM010000010">
    <property type="protein sequence ID" value="MCI2230064.1"/>
    <property type="molecule type" value="Genomic_DNA"/>
</dbReference>
<keyword evidence="2" id="KW-0285">Flavoprotein</keyword>
<dbReference type="InterPro" id="IPR002938">
    <property type="entry name" value="FAD-bd"/>
</dbReference>
<dbReference type="PANTHER" id="PTHR46496">
    <property type="match status" value="1"/>
</dbReference>
<proteinExistence type="predicted"/>
<evidence type="ECO:0000313" key="6">
    <source>
        <dbReference type="EMBL" id="MCI2230064.1"/>
    </source>
</evidence>
<feature type="domain" description="FAD-binding" evidence="5">
    <location>
        <begin position="5"/>
        <end position="337"/>
    </location>
</feature>
<dbReference type="GO" id="GO:0004497">
    <property type="term" value="F:monooxygenase activity"/>
    <property type="evidence" value="ECO:0007669"/>
    <property type="project" value="UniProtKB-KW"/>
</dbReference>
<comment type="caution">
    <text evidence="6">The sequence shown here is derived from an EMBL/GenBank/DDBJ whole genome shotgun (WGS) entry which is preliminary data.</text>
</comment>
<keyword evidence="6" id="KW-0503">Monooxygenase</keyword>
<dbReference type="Proteomes" id="UP001139369">
    <property type="component" value="Unassembled WGS sequence"/>
</dbReference>
<evidence type="ECO:0000256" key="2">
    <source>
        <dbReference type="ARBA" id="ARBA00022630"/>
    </source>
</evidence>
<dbReference type="Gene3D" id="3.50.50.60">
    <property type="entry name" value="FAD/NAD(P)-binding domain"/>
    <property type="match status" value="1"/>
</dbReference>
<dbReference type="AlphaFoldDB" id="A0A9X1VNY8"/>
<dbReference type="InterPro" id="IPR036188">
    <property type="entry name" value="FAD/NAD-bd_sf"/>
</dbReference>
<dbReference type="PANTHER" id="PTHR46496:SF1">
    <property type="entry name" value="ZEAXANTHIN EPOXIDASE, CHLOROPLASTIC"/>
    <property type="match status" value="1"/>
</dbReference>
<keyword evidence="3" id="KW-0274">FAD</keyword>
<keyword evidence="4" id="KW-0560">Oxidoreductase</keyword>
<keyword evidence="7" id="KW-1185">Reference proteome</keyword>
<protein>
    <submittedName>
        <fullName evidence="6">FAD-dependent monooxygenase</fullName>
    </submittedName>
</protein>
<evidence type="ECO:0000259" key="5">
    <source>
        <dbReference type="Pfam" id="PF01494"/>
    </source>
</evidence>
<dbReference type="Pfam" id="PF01494">
    <property type="entry name" value="FAD_binding_3"/>
    <property type="match status" value="1"/>
</dbReference>
<organism evidence="6 7">
    <name type="scientific">Polaribacter marinus</name>
    <dbReference type="NCBI Taxonomy" id="2916838"/>
    <lineage>
        <taxon>Bacteria</taxon>
        <taxon>Pseudomonadati</taxon>
        <taxon>Bacteroidota</taxon>
        <taxon>Flavobacteriia</taxon>
        <taxon>Flavobacteriales</taxon>
        <taxon>Flavobacteriaceae</taxon>
    </lineage>
</organism>
<evidence type="ECO:0000256" key="4">
    <source>
        <dbReference type="ARBA" id="ARBA00023002"/>
    </source>
</evidence>
<evidence type="ECO:0000313" key="7">
    <source>
        <dbReference type="Proteomes" id="UP001139369"/>
    </source>
</evidence>